<comment type="caution">
    <text evidence="1">The sequence shown here is derived from an EMBL/GenBank/DDBJ whole genome shotgun (WGS) entry which is preliminary data.</text>
</comment>
<evidence type="ECO:0000313" key="1">
    <source>
        <dbReference type="EMBL" id="KAF5531753.1"/>
    </source>
</evidence>
<gene>
    <name evidence="1" type="ORF">FNAPI_13158</name>
</gene>
<dbReference type="Proteomes" id="UP000574317">
    <property type="component" value="Unassembled WGS sequence"/>
</dbReference>
<sequence>MSHLAHTYSDSFPERFSESSNLRKVDDLNTTPFDYNNEICEYRWADQSYDKVIKVNYGKSSAIITRYEKSELLDTALSMVHIKKVVIAVINPDECWLNTNADALARSIEKPSSRYRVHLYWPGFDNTSWDSEKEMPISSMEIPTAAEQFNKGCDADNANMQQGNSKPSLSSQKSIWDAIALPSRTWKVSI</sequence>
<organism evidence="1 2">
    <name type="scientific">Fusarium napiforme</name>
    <dbReference type="NCBI Taxonomy" id="42672"/>
    <lineage>
        <taxon>Eukaryota</taxon>
        <taxon>Fungi</taxon>
        <taxon>Dikarya</taxon>
        <taxon>Ascomycota</taxon>
        <taxon>Pezizomycotina</taxon>
        <taxon>Sordariomycetes</taxon>
        <taxon>Hypocreomycetidae</taxon>
        <taxon>Hypocreales</taxon>
        <taxon>Nectriaceae</taxon>
        <taxon>Fusarium</taxon>
        <taxon>Fusarium fujikuroi species complex</taxon>
    </lineage>
</organism>
<name>A0A8H5I926_9HYPO</name>
<reference evidence="1 2" key="1">
    <citation type="submission" date="2020-05" db="EMBL/GenBank/DDBJ databases">
        <title>Identification and distribution of gene clusters putatively required for synthesis of sphingolipid metabolism inhibitors in phylogenetically diverse species of the filamentous fungus Fusarium.</title>
        <authorList>
            <person name="Kim H.-S."/>
            <person name="Busman M."/>
            <person name="Brown D.W."/>
            <person name="Divon H."/>
            <person name="Uhlig S."/>
            <person name="Proctor R.H."/>
        </authorList>
    </citation>
    <scope>NUCLEOTIDE SEQUENCE [LARGE SCALE GENOMIC DNA]</scope>
    <source>
        <strain evidence="1 2">NRRL 25196</strain>
    </source>
</reference>
<keyword evidence="2" id="KW-1185">Reference proteome</keyword>
<dbReference type="AlphaFoldDB" id="A0A8H5I926"/>
<dbReference type="EMBL" id="JAAOAO010000764">
    <property type="protein sequence ID" value="KAF5531753.1"/>
    <property type="molecule type" value="Genomic_DNA"/>
</dbReference>
<accession>A0A8H5I926</accession>
<protein>
    <submittedName>
        <fullName evidence="1">Uncharacterized protein</fullName>
    </submittedName>
</protein>
<evidence type="ECO:0000313" key="2">
    <source>
        <dbReference type="Proteomes" id="UP000574317"/>
    </source>
</evidence>
<proteinExistence type="predicted"/>